<keyword evidence="6 9" id="KW-0460">Magnesium</keyword>
<dbReference type="InterPro" id="IPR011877">
    <property type="entry name" value="Ribokinase"/>
</dbReference>
<organism evidence="12 13">
    <name type="scientific">Glycomyces harbinensis</name>
    <dbReference type="NCBI Taxonomy" id="58114"/>
    <lineage>
        <taxon>Bacteria</taxon>
        <taxon>Bacillati</taxon>
        <taxon>Actinomycetota</taxon>
        <taxon>Actinomycetes</taxon>
        <taxon>Glycomycetales</taxon>
        <taxon>Glycomycetaceae</taxon>
        <taxon>Glycomyces</taxon>
    </lineage>
</organism>
<dbReference type="InterPro" id="IPR029056">
    <property type="entry name" value="Ribokinase-like"/>
</dbReference>
<feature type="binding site" evidence="9">
    <location>
        <position position="406"/>
    </location>
    <ligand>
        <name>K(+)</name>
        <dbReference type="ChEBI" id="CHEBI:29103"/>
    </ligand>
</feature>
<evidence type="ECO:0000259" key="11">
    <source>
        <dbReference type="Pfam" id="PF00294"/>
    </source>
</evidence>
<feature type="region of interest" description="Disordered" evidence="10">
    <location>
        <begin position="421"/>
        <end position="449"/>
    </location>
</feature>
<feature type="binding site" evidence="9">
    <location>
        <position position="261"/>
    </location>
    <ligand>
        <name>substrate</name>
    </ligand>
</feature>
<comment type="activity regulation">
    <text evidence="9">Activated by a monovalent cation that binds near, but not in, the active site. The most likely occupant of the site in vivo is potassium. Ion binding induces a conformational change that may alter substrate affinity.</text>
</comment>
<evidence type="ECO:0000256" key="2">
    <source>
        <dbReference type="ARBA" id="ARBA00022723"/>
    </source>
</evidence>
<keyword evidence="9" id="KW-0963">Cytoplasm</keyword>
<proteinExistence type="inferred from homology"/>
<dbReference type="Proteomes" id="UP000198949">
    <property type="component" value="Unassembled WGS sequence"/>
</dbReference>
<comment type="caution">
    <text evidence="9">Lacks conserved residue(s) required for the propagation of feature annotation.</text>
</comment>
<dbReference type="EMBL" id="FNAD01000001">
    <property type="protein sequence ID" value="SDC94760.1"/>
    <property type="molecule type" value="Genomic_DNA"/>
</dbReference>
<dbReference type="GO" id="GO:0004747">
    <property type="term" value="F:ribokinase activity"/>
    <property type="evidence" value="ECO:0007669"/>
    <property type="project" value="UniProtKB-UniRule"/>
</dbReference>
<dbReference type="CDD" id="cd01174">
    <property type="entry name" value="ribokinase"/>
    <property type="match status" value="1"/>
</dbReference>
<dbReference type="PANTHER" id="PTHR10584">
    <property type="entry name" value="SUGAR KINASE"/>
    <property type="match status" value="1"/>
</dbReference>
<dbReference type="PRINTS" id="PR00990">
    <property type="entry name" value="RIBOKINASE"/>
</dbReference>
<feature type="binding site" evidence="9">
    <location>
        <begin position="161"/>
        <end position="165"/>
    </location>
    <ligand>
        <name>substrate</name>
    </ligand>
</feature>
<gene>
    <name evidence="9" type="primary">rbsK</name>
    <name evidence="12" type="ORF">SAMN05216270_10157</name>
</gene>
<keyword evidence="8 9" id="KW-0119">Carbohydrate metabolism</keyword>
<name>A0A1G6QQV7_9ACTN</name>
<dbReference type="UniPathway" id="UPA00916">
    <property type="reaction ID" value="UER00889"/>
</dbReference>
<dbReference type="InterPro" id="IPR011611">
    <property type="entry name" value="PfkB_dom"/>
</dbReference>
<feature type="binding site" evidence="9">
    <location>
        <position position="305"/>
    </location>
    <ligand>
        <name>ATP</name>
        <dbReference type="ChEBI" id="CHEBI:30616"/>
    </ligand>
</feature>
<dbReference type="RefSeq" id="WP_091027162.1">
    <property type="nucleotide sequence ID" value="NZ_FNAD01000001.1"/>
</dbReference>
<dbReference type="STRING" id="58114.SAMN05216270_10157"/>
<sequence>MSAPDALRRANTNAPTEFARLGEPERASASGPTPEAGAVLRGLPSAPTDPAPAIGSAGRLRWGASTKPALSAEAGSAGHPSVSAATVPAPSAEANPAGRPLVNATPVPAPSAEVDSAGRPLARNRVLVVGSINIDDAVRVPRFPAPGETLSARSADTALGGKGANQAVAAARAGADVRMVGAVGAQDGTAVLAALEADGVDVEGVTRLDGVPSGRAFVFIDDAAENSIVVVAGANHAIPEAAVREACTALRPGDVLLLQNEVPAETSRLAAGLAREGGASVVWNAAPAPESSEELVDRHDLLLVNEHELGRIATLLGVTDTSLEPLLGKVAAAIGADVICTLGDEGAVYRVGGETGRAAARQVAAVDTTAAGDTFAGYFAALADLPLPQRLRRALDAASLAVTRPGASTSIPMRADVEALDRYPGPPEQISAEAGSEAPEENTVERTTR</sequence>
<dbReference type="Pfam" id="PF00294">
    <property type="entry name" value="PfkB"/>
    <property type="match status" value="1"/>
</dbReference>
<feature type="domain" description="Carbohydrate kinase PfkB" evidence="11">
    <location>
        <begin position="125"/>
        <end position="412"/>
    </location>
</feature>
<dbReference type="HAMAP" id="MF_01987">
    <property type="entry name" value="Ribokinase"/>
    <property type="match status" value="1"/>
</dbReference>
<dbReference type="AlphaFoldDB" id="A0A1G6QQV7"/>
<evidence type="ECO:0000256" key="1">
    <source>
        <dbReference type="ARBA" id="ARBA00022679"/>
    </source>
</evidence>
<feature type="binding site" evidence="9">
    <location>
        <begin position="133"/>
        <end position="135"/>
    </location>
    <ligand>
        <name>substrate</name>
    </ligand>
</feature>
<evidence type="ECO:0000313" key="12">
    <source>
        <dbReference type="EMBL" id="SDC94760.1"/>
    </source>
</evidence>
<comment type="pathway">
    <text evidence="9">Carbohydrate metabolism; D-ribose degradation; D-ribose 5-phosphate from beta-D-ribopyranose: step 2/2.</text>
</comment>
<comment type="subunit">
    <text evidence="9">Homodimer.</text>
</comment>
<feature type="region of interest" description="Disordered" evidence="10">
    <location>
        <begin position="1"/>
        <end position="95"/>
    </location>
</feature>
<keyword evidence="13" id="KW-1185">Reference proteome</keyword>
<feature type="binding site" evidence="9">
    <location>
        <position position="367"/>
    </location>
    <ligand>
        <name>K(+)</name>
        <dbReference type="ChEBI" id="CHEBI:29103"/>
    </ligand>
</feature>
<comment type="subcellular location">
    <subcellularLocation>
        <location evidence="9">Cytoplasm</location>
    </subcellularLocation>
</comment>
<comment type="function">
    <text evidence="9">Catalyzes the phosphorylation of ribose at O-5 in a reaction requiring ATP and magnesium. The resulting D-ribose-5-phosphate can then be used either for sythesis of nucleotides, histidine, and tryptophan, or as a component of the pentose phosphate pathway.</text>
</comment>
<keyword evidence="7 9" id="KW-0630">Potassium</keyword>
<dbReference type="GO" id="GO:0019303">
    <property type="term" value="P:D-ribose catabolic process"/>
    <property type="evidence" value="ECO:0007669"/>
    <property type="project" value="UniProtKB-UniRule"/>
</dbReference>
<dbReference type="SUPFAM" id="SSF53613">
    <property type="entry name" value="Ribokinase-like"/>
    <property type="match status" value="1"/>
</dbReference>
<comment type="similarity">
    <text evidence="9">Belongs to the carbohydrate kinase PfkB family. Ribokinase subfamily.</text>
</comment>
<evidence type="ECO:0000256" key="6">
    <source>
        <dbReference type="ARBA" id="ARBA00022842"/>
    </source>
</evidence>
<dbReference type="InterPro" id="IPR002139">
    <property type="entry name" value="Ribo/fructo_kinase"/>
</dbReference>
<keyword evidence="1 9" id="KW-0808">Transferase</keyword>
<feature type="compositionally biased region" description="Low complexity" evidence="10">
    <location>
        <begin position="80"/>
        <end position="94"/>
    </location>
</feature>
<evidence type="ECO:0000256" key="7">
    <source>
        <dbReference type="ARBA" id="ARBA00022958"/>
    </source>
</evidence>
<comment type="cofactor">
    <cofactor evidence="9">
        <name>Mg(2+)</name>
        <dbReference type="ChEBI" id="CHEBI:18420"/>
    </cofactor>
    <text evidence="9">Requires a divalent cation, most likely magnesium in vivo, as an electrophilic catalyst to aid phosphoryl group transfer. It is the chelate of the metal and the nucleotide that is the actual substrate.</text>
</comment>
<feature type="binding site" evidence="9">
    <location>
        <begin position="372"/>
        <end position="373"/>
    </location>
    <ligand>
        <name>ATP</name>
        <dbReference type="ChEBI" id="CHEBI:30616"/>
    </ligand>
</feature>
<dbReference type="GO" id="GO:0046872">
    <property type="term" value="F:metal ion binding"/>
    <property type="evidence" value="ECO:0007669"/>
    <property type="project" value="UniProtKB-KW"/>
</dbReference>
<evidence type="ECO:0000313" key="13">
    <source>
        <dbReference type="Proteomes" id="UP000198949"/>
    </source>
</evidence>
<feature type="binding site" evidence="9">
    <location>
        <begin position="341"/>
        <end position="346"/>
    </location>
    <ligand>
        <name>ATP</name>
        <dbReference type="ChEBI" id="CHEBI:30616"/>
    </ligand>
</feature>
<feature type="binding site" evidence="9">
    <location>
        <position position="369"/>
    </location>
    <ligand>
        <name>K(+)</name>
        <dbReference type="ChEBI" id="CHEBI:29103"/>
    </ligand>
</feature>
<evidence type="ECO:0000256" key="4">
    <source>
        <dbReference type="ARBA" id="ARBA00022777"/>
    </source>
</evidence>
<reference evidence="13" key="1">
    <citation type="submission" date="2016-10" db="EMBL/GenBank/DDBJ databases">
        <authorList>
            <person name="Varghese N."/>
            <person name="Submissions S."/>
        </authorList>
    </citation>
    <scope>NUCLEOTIDE SEQUENCE [LARGE SCALE GENOMIC DNA]</scope>
    <source>
        <strain evidence="13">CGMCC 4.3516</strain>
    </source>
</reference>
<dbReference type="GO" id="GO:0005737">
    <property type="term" value="C:cytoplasm"/>
    <property type="evidence" value="ECO:0007669"/>
    <property type="project" value="UniProtKB-SubCell"/>
</dbReference>
<dbReference type="OrthoDB" id="9775849at2"/>
<accession>A0A1G6QQV7</accession>
<feature type="binding site" evidence="9">
    <location>
        <position position="410"/>
    </location>
    <ligand>
        <name>K(+)</name>
        <dbReference type="ChEBI" id="CHEBI:29103"/>
    </ligand>
</feature>
<evidence type="ECO:0000256" key="3">
    <source>
        <dbReference type="ARBA" id="ARBA00022741"/>
    </source>
</evidence>
<keyword evidence="4 9" id="KW-0418">Kinase</keyword>
<feature type="active site" description="Proton acceptor" evidence="9">
    <location>
        <position position="373"/>
    </location>
</feature>
<evidence type="ECO:0000256" key="8">
    <source>
        <dbReference type="ARBA" id="ARBA00023277"/>
    </source>
</evidence>
<evidence type="ECO:0000256" key="10">
    <source>
        <dbReference type="SAM" id="MobiDB-lite"/>
    </source>
</evidence>
<feature type="binding site" evidence="9">
    <location>
        <position position="373"/>
    </location>
    <ligand>
        <name>substrate</name>
    </ligand>
</feature>
<feature type="binding site" evidence="9">
    <location>
        <position position="404"/>
    </location>
    <ligand>
        <name>K(+)</name>
        <dbReference type="ChEBI" id="CHEBI:29103"/>
    </ligand>
</feature>
<dbReference type="EC" id="2.7.1.15" evidence="9"/>
<dbReference type="PANTHER" id="PTHR10584:SF166">
    <property type="entry name" value="RIBOKINASE"/>
    <property type="match status" value="1"/>
</dbReference>
<comment type="catalytic activity">
    <reaction evidence="9">
        <text>D-ribose + ATP = D-ribose 5-phosphate + ADP + H(+)</text>
        <dbReference type="Rhea" id="RHEA:13697"/>
        <dbReference type="ChEBI" id="CHEBI:15378"/>
        <dbReference type="ChEBI" id="CHEBI:30616"/>
        <dbReference type="ChEBI" id="CHEBI:47013"/>
        <dbReference type="ChEBI" id="CHEBI:78346"/>
        <dbReference type="ChEBI" id="CHEBI:456216"/>
        <dbReference type="EC" id="2.7.1.15"/>
    </reaction>
</comment>
<keyword evidence="3 9" id="KW-0547">Nucleotide-binding</keyword>
<feature type="binding site" evidence="9">
    <location>
        <position position="401"/>
    </location>
    <ligand>
        <name>K(+)</name>
        <dbReference type="ChEBI" id="CHEBI:29103"/>
    </ligand>
</feature>
<dbReference type="Gene3D" id="3.40.1190.20">
    <property type="match status" value="1"/>
</dbReference>
<keyword evidence="5 9" id="KW-0067">ATP-binding</keyword>
<keyword evidence="2 9" id="KW-0479">Metal-binding</keyword>
<dbReference type="GO" id="GO:0005524">
    <property type="term" value="F:ATP binding"/>
    <property type="evidence" value="ECO:0007669"/>
    <property type="project" value="UniProtKB-UniRule"/>
</dbReference>
<protein>
    <recommendedName>
        <fullName evidence="9">Ribokinase</fullName>
        <shortName evidence="9">RK</shortName>
        <ecNumber evidence="9">2.7.1.15</ecNumber>
    </recommendedName>
</protein>
<evidence type="ECO:0000256" key="5">
    <source>
        <dbReference type="ARBA" id="ARBA00022840"/>
    </source>
</evidence>
<evidence type="ECO:0000256" key="9">
    <source>
        <dbReference type="HAMAP-Rule" id="MF_01987"/>
    </source>
</evidence>